<proteinExistence type="predicted"/>
<protein>
    <recommendedName>
        <fullName evidence="3">Cyclin N-terminal domain-containing protein</fullName>
    </recommendedName>
</protein>
<gene>
    <name evidence="1" type="ORF">NPX13_g7995</name>
</gene>
<keyword evidence="2" id="KW-1185">Reference proteome</keyword>
<evidence type="ECO:0000313" key="1">
    <source>
        <dbReference type="EMBL" id="KAJ3564003.1"/>
    </source>
</evidence>
<dbReference type="VEuPathDB" id="FungiDB:F4678DRAFT_329715"/>
<dbReference type="PANTHER" id="PTHR15615">
    <property type="match status" value="1"/>
</dbReference>
<dbReference type="EMBL" id="JANPWZ010001676">
    <property type="protein sequence ID" value="KAJ3564003.1"/>
    <property type="molecule type" value="Genomic_DNA"/>
</dbReference>
<comment type="caution">
    <text evidence="1">The sequence shown here is derived from an EMBL/GenBank/DDBJ whole genome shotgun (WGS) entry which is preliminary data.</text>
</comment>
<evidence type="ECO:0008006" key="3">
    <source>
        <dbReference type="Google" id="ProtNLM"/>
    </source>
</evidence>
<reference evidence="1" key="1">
    <citation type="submission" date="2022-07" db="EMBL/GenBank/DDBJ databases">
        <title>Genome Sequence of Xylaria arbuscula.</title>
        <authorList>
            <person name="Buettner E."/>
        </authorList>
    </citation>
    <scope>NUCLEOTIDE SEQUENCE</scope>
    <source>
        <strain evidence="1">VT107</strain>
    </source>
</reference>
<dbReference type="GO" id="GO:0019901">
    <property type="term" value="F:protein kinase binding"/>
    <property type="evidence" value="ECO:0007669"/>
    <property type="project" value="InterPro"/>
</dbReference>
<dbReference type="GO" id="GO:0000307">
    <property type="term" value="C:cyclin-dependent protein kinase holoenzyme complex"/>
    <property type="evidence" value="ECO:0007669"/>
    <property type="project" value="TreeGrafter"/>
</dbReference>
<dbReference type="GO" id="GO:0016538">
    <property type="term" value="F:cyclin-dependent protein serine/threonine kinase regulator activity"/>
    <property type="evidence" value="ECO:0007669"/>
    <property type="project" value="TreeGrafter"/>
</dbReference>
<dbReference type="CDD" id="cd20557">
    <property type="entry name" value="CYCLIN_ScPCL1-like"/>
    <property type="match status" value="1"/>
</dbReference>
<dbReference type="AlphaFoldDB" id="A0A9W8TKL1"/>
<dbReference type="InterPro" id="IPR013922">
    <property type="entry name" value="Cyclin_PHO80-like"/>
</dbReference>
<dbReference type="OrthoDB" id="244495at2759"/>
<dbReference type="Gene3D" id="1.10.472.10">
    <property type="entry name" value="Cyclin-like"/>
    <property type="match status" value="1"/>
</dbReference>
<dbReference type="Pfam" id="PF08613">
    <property type="entry name" value="Cyclin"/>
    <property type="match status" value="1"/>
</dbReference>
<organism evidence="1 2">
    <name type="scientific">Xylaria arbuscula</name>
    <dbReference type="NCBI Taxonomy" id="114810"/>
    <lineage>
        <taxon>Eukaryota</taxon>
        <taxon>Fungi</taxon>
        <taxon>Dikarya</taxon>
        <taxon>Ascomycota</taxon>
        <taxon>Pezizomycotina</taxon>
        <taxon>Sordariomycetes</taxon>
        <taxon>Xylariomycetidae</taxon>
        <taxon>Xylariales</taxon>
        <taxon>Xylariaceae</taxon>
        <taxon>Xylaria</taxon>
    </lineage>
</organism>
<accession>A0A9W8TKL1</accession>
<dbReference type="Proteomes" id="UP001148614">
    <property type="component" value="Unassembled WGS sequence"/>
</dbReference>
<dbReference type="PANTHER" id="PTHR15615:SF27">
    <property type="entry name" value="PHO85 CYCLIN CLG1"/>
    <property type="match status" value="1"/>
</dbReference>
<sequence length="352" mass="39599">MPGGVCAVLDYETDMMSEYVADMATRLVIPRTSVTSGFRKFVNQILTSTRLPSTTILLGMNYLAKHINMHKPAGTYDNVCEGEAWKMLTVALLLGSKFLDDNTFQNRSWSDVSGIAVAELNVMEGKWLQDMSWQLYVNVDLSLDYKAWLQSWKQYRDNKCQAIQQQQSQAALREKLAPIVTSLRPDGMQQPHHALSYEGWTPDEIVDHERLAMNARQCRPAKIPYRPREGSMAAHYPNPWSQAPVTPPDSGYGTPEYLNSAASVNSRYNEWFSQAVANQNYSRYSHPPAAHHNYSSSRSGSHFHQPYFGHYAGHAGWDTGVAECNCAQCLSAIHAKASSYFHPHPYSQPVMG</sequence>
<dbReference type="GO" id="GO:0005634">
    <property type="term" value="C:nucleus"/>
    <property type="evidence" value="ECO:0007669"/>
    <property type="project" value="TreeGrafter"/>
</dbReference>
<evidence type="ECO:0000313" key="2">
    <source>
        <dbReference type="Proteomes" id="UP001148614"/>
    </source>
</evidence>
<name>A0A9W8TKL1_9PEZI</name>